<dbReference type="Proteomes" id="UP000013827">
    <property type="component" value="Unassembled WGS sequence"/>
</dbReference>
<feature type="compositionally biased region" description="Basic and acidic residues" evidence="1">
    <location>
        <begin position="220"/>
        <end position="229"/>
    </location>
</feature>
<feature type="compositionally biased region" description="Basic residues" evidence="1">
    <location>
        <begin position="166"/>
        <end position="184"/>
    </location>
</feature>
<name>A0A0D3I941_EMIH1</name>
<dbReference type="KEGG" id="ehx:EMIHUDRAFT_460037"/>
<sequence length="263" mass="29931">LTAATLRCRLHLTLRPKPRRHGFRLLAQGPRPLLRRARLAPQPAPEHRPLPVHGRVRQRFWRPAAGAAVVAAAAVDLLLRHSVPRDARLWHDRAARTHHIRADHPAGDRAHRRQHVCERHDDDHHKRHADGAPPLHHADRYVGRAQQRRPDRRQALGLQRDAGRTKGARHRLARLPRRPARRKLGQPPGCAQPDDHHERAGHLRGGARPAGRAPGHVAHQGRDHPHDPRLRLQGRHRQAAHLPRRPARNLQTHHLGIIYVTAS</sequence>
<keyword evidence="3" id="KW-1185">Reference proteome</keyword>
<dbReference type="GeneID" id="17253926"/>
<evidence type="ECO:0000313" key="3">
    <source>
        <dbReference type="Proteomes" id="UP000013827"/>
    </source>
</evidence>
<dbReference type="RefSeq" id="XP_005760205.1">
    <property type="nucleotide sequence ID" value="XM_005760148.1"/>
</dbReference>
<dbReference type="AlphaFoldDB" id="A0A0D3I941"/>
<evidence type="ECO:0000313" key="2">
    <source>
        <dbReference type="EnsemblProtists" id="EOD07776"/>
    </source>
</evidence>
<proteinExistence type="predicted"/>
<evidence type="ECO:0000256" key="1">
    <source>
        <dbReference type="SAM" id="MobiDB-lite"/>
    </source>
</evidence>
<reference evidence="2" key="2">
    <citation type="submission" date="2024-10" db="UniProtKB">
        <authorList>
            <consortium name="EnsemblProtists"/>
        </authorList>
    </citation>
    <scope>IDENTIFICATION</scope>
</reference>
<protein>
    <submittedName>
        <fullName evidence="2">Uncharacterized protein</fullName>
    </submittedName>
</protein>
<dbReference type="EnsemblProtists" id="EOD07776">
    <property type="protein sequence ID" value="EOD07776"/>
    <property type="gene ID" value="EMIHUDRAFT_460037"/>
</dbReference>
<feature type="region of interest" description="Disordered" evidence="1">
    <location>
        <begin position="101"/>
        <end position="229"/>
    </location>
</feature>
<accession>A0A0D3I941</accession>
<reference evidence="3" key="1">
    <citation type="journal article" date="2013" name="Nature">
        <title>Pan genome of the phytoplankton Emiliania underpins its global distribution.</title>
        <authorList>
            <person name="Read B.A."/>
            <person name="Kegel J."/>
            <person name="Klute M.J."/>
            <person name="Kuo A."/>
            <person name="Lefebvre S.C."/>
            <person name="Maumus F."/>
            <person name="Mayer C."/>
            <person name="Miller J."/>
            <person name="Monier A."/>
            <person name="Salamov A."/>
            <person name="Young J."/>
            <person name="Aguilar M."/>
            <person name="Claverie J.M."/>
            <person name="Frickenhaus S."/>
            <person name="Gonzalez K."/>
            <person name="Herman E.K."/>
            <person name="Lin Y.C."/>
            <person name="Napier J."/>
            <person name="Ogata H."/>
            <person name="Sarno A.F."/>
            <person name="Shmutz J."/>
            <person name="Schroeder D."/>
            <person name="de Vargas C."/>
            <person name="Verret F."/>
            <person name="von Dassow P."/>
            <person name="Valentin K."/>
            <person name="Van de Peer Y."/>
            <person name="Wheeler G."/>
            <person name="Dacks J.B."/>
            <person name="Delwiche C.F."/>
            <person name="Dyhrman S.T."/>
            <person name="Glockner G."/>
            <person name="John U."/>
            <person name="Richards T."/>
            <person name="Worden A.Z."/>
            <person name="Zhang X."/>
            <person name="Grigoriev I.V."/>
            <person name="Allen A.E."/>
            <person name="Bidle K."/>
            <person name="Borodovsky M."/>
            <person name="Bowler C."/>
            <person name="Brownlee C."/>
            <person name="Cock J.M."/>
            <person name="Elias M."/>
            <person name="Gladyshev V.N."/>
            <person name="Groth M."/>
            <person name="Guda C."/>
            <person name="Hadaegh A."/>
            <person name="Iglesias-Rodriguez M.D."/>
            <person name="Jenkins J."/>
            <person name="Jones B.M."/>
            <person name="Lawson T."/>
            <person name="Leese F."/>
            <person name="Lindquist E."/>
            <person name="Lobanov A."/>
            <person name="Lomsadze A."/>
            <person name="Malik S.B."/>
            <person name="Marsh M.E."/>
            <person name="Mackinder L."/>
            <person name="Mock T."/>
            <person name="Mueller-Roeber B."/>
            <person name="Pagarete A."/>
            <person name="Parker M."/>
            <person name="Probert I."/>
            <person name="Quesneville H."/>
            <person name="Raines C."/>
            <person name="Rensing S.A."/>
            <person name="Riano-Pachon D.M."/>
            <person name="Richier S."/>
            <person name="Rokitta S."/>
            <person name="Shiraiwa Y."/>
            <person name="Soanes D.M."/>
            <person name="van der Giezen M."/>
            <person name="Wahlund T.M."/>
            <person name="Williams B."/>
            <person name="Wilson W."/>
            <person name="Wolfe G."/>
            <person name="Wurch L.L."/>
        </authorList>
    </citation>
    <scope>NUCLEOTIDE SEQUENCE</scope>
</reference>
<dbReference type="PaxDb" id="2903-EOD07776"/>
<feature type="compositionally biased region" description="Basic and acidic residues" evidence="1">
    <location>
        <begin position="136"/>
        <end position="154"/>
    </location>
</feature>
<dbReference type="HOGENOM" id="CLU_1060039_0_0_1"/>
<feature type="compositionally biased region" description="Low complexity" evidence="1">
    <location>
        <begin position="206"/>
        <end position="216"/>
    </location>
</feature>
<organism evidence="2 3">
    <name type="scientific">Emiliania huxleyi (strain CCMP1516)</name>
    <dbReference type="NCBI Taxonomy" id="280463"/>
    <lineage>
        <taxon>Eukaryota</taxon>
        <taxon>Haptista</taxon>
        <taxon>Haptophyta</taxon>
        <taxon>Prymnesiophyceae</taxon>
        <taxon>Isochrysidales</taxon>
        <taxon>Noelaerhabdaceae</taxon>
        <taxon>Emiliania</taxon>
    </lineage>
</organism>
<feature type="compositionally biased region" description="Basic and acidic residues" evidence="1">
    <location>
        <begin position="101"/>
        <end position="124"/>
    </location>
</feature>